<dbReference type="InterPro" id="IPR006674">
    <property type="entry name" value="HD_domain"/>
</dbReference>
<dbReference type="SUPFAM" id="SSF109604">
    <property type="entry name" value="HD-domain/PDEase-like"/>
    <property type="match status" value="1"/>
</dbReference>
<gene>
    <name evidence="2" type="ORF">B0I29_11699</name>
</gene>
<evidence type="ECO:0000259" key="1">
    <source>
        <dbReference type="Pfam" id="PF01966"/>
    </source>
</evidence>
<dbReference type="PANTHER" id="PTHR35569:SF1">
    <property type="entry name" value="CYANAMIDE HYDRATASE DDI2-RELATED"/>
    <property type="match status" value="1"/>
</dbReference>
<organism evidence="2 3">
    <name type="scientific">Actinoplanes lutulentus</name>
    <dbReference type="NCBI Taxonomy" id="1287878"/>
    <lineage>
        <taxon>Bacteria</taxon>
        <taxon>Bacillati</taxon>
        <taxon>Actinomycetota</taxon>
        <taxon>Actinomycetes</taxon>
        <taxon>Micromonosporales</taxon>
        <taxon>Micromonosporaceae</taxon>
        <taxon>Actinoplanes</taxon>
    </lineage>
</organism>
<dbReference type="EMBL" id="QLMJ01000016">
    <property type="protein sequence ID" value="RAK30440.1"/>
    <property type="molecule type" value="Genomic_DNA"/>
</dbReference>
<dbReference type="GO" id="GO:0016787">
    <property type="term" value="F:hydrolase activity"/>
    <property type="evidence" value="ECO:0007669"/>
    <property type="project" value="UniProtKB-KW"/>
</dbReference>
<reference evidence="2 3" key="1">
    <citation type="submission" date="2018-06" db="EMBL/GenBank/DDBJ databases">
        <title>Genomic Encyclopedia of Type Strains, Phase III (KMG-III): the genomes of soil and plant-associated and newly described type strains.</title>
        <authorList>
            <person name="Whitman W."/>
        </authorList>
    </citation>
    <scope>NUCLEOTIDE SEQUENCE [LARGE SCALE GENOMIC DNA]</scope>
    <source>
        <strain evidence="2 3">CGMCC 4.7090</strain>
    </source>
</reference>
<feature type="domain" description="HD" evidence="1">
    <location>
        <begin position="36"/>
        <end position="126"/>
    </location>
</feature>
<evidence type="ECO:0000313" key="2">
    <source>
        <dbReference type="EMBL" id="RAK30440.1"/>
    </source>
</evidence>
<sequence length="220" mass="23844">MKDLTALPELIGSWPRTAAAEAALRLATEHSPAFLLNHSVRSYFYARSIGLGRGLVAGADYDDEVLFVATVLHDIGLTGEGDGPNRFEVDGAFRAAELAREYGLREPAVTLIWDAVALHTSPGIAAHKRPEVALAHFGIGADIFGFGAEEVDRAVLESAHAAFPWLDLRERLIETVARQIDHQPSKWAPLSFVEAAYRRARPENPFPGMDELAAAPVLPG</sequence>
<accession>A0A327Z482</accession>
<dbReference type="Pfam" id="PF01966">
    <property type="entry name" value="HD"/>
    <property type="match status" value="1"/>
</dbReference>
<dbReference type="CDD" id="cd00077">
    <property type="entry name" value="HDc"/>
    <property type="match status" value="1"/>
</dbReference>
<dbReference type="Gene3D" id="1.10.3210.10">
    <property type="entry name" value="Hypothetical protein af1432"/>
    <property type="match status" value="1"/>
</dbReference>
<proteinExistence type="predicted"/>
<dbReference type="PANTHER" id="PTHR35569">
    <property type="entry name" value="CYANAMIDE HYDRATASE DDI2-RELATED"/>
    <property type="match status" value="1"/>
</dbReference>
<evidence type="ECO:0000313" key="3">
    <source>
        <dbReference type="Proteomes" id="UP000249341"/>
    </source>
</evidence>
<dbReference type="InterPro" id="IPR003607">
    <property type="entry name" value="HD/PDEase_dom"/>
</dbReference>
<dbReference type="AlphaFoldDB" id="A0A327Z482"/>
<dbReference type="Proteomes" id="UP000249341">
    <property type="component" value="Unassembled WGS sequence"/>
</dbReference>
<dbReference type="RefSeq" id="WP_181558039.1">
    <property type="nucleotide sequence ID" value="NZ_JACHWI010000007.1"/>
</dbReference>
<comment type="caution">
    <text evidence="2">The sequence shown here is derived from an EMBL/GenBank/DDBJ whole genome shotgun (WGS) entry which is preliminary data.</text>
</comment>
<protein>
    <submittedName>
        <fullName evidence="2">Metal dependent phosphohydrolase</fullName>
    </submittedName>
</protein>
<name>A0A327Z482_9ACTN</name>
<keyword evidence="3" id="KW-1185">Reference proteome</keyword>
<keyword evidence="2" id="KW-0378">Hydrolase</keyword>